<feature type="domain" description="Mur ligase C-terminal" evidence="23">
    <location>
        <begin position="299"/>
        <end position="416"/>
    </location>
</feature>
<comment type="catalytic activity">
    <reaction evidence="18">
        <text>(6S)-5,6,7,8-tetrahydrofolyl-(gamma-L-Glu)(n) + L-glutamate + ATP = (6S)-5,6,7,8-tetrahydrofolyl-(gamma-L-Glu)(n+1) + ADP + phosphate + H(+)</text>
        <dbReference type="Rhea" id="RHEA:10580"/>
        <dbReference type="Rhea" id="RHEA-COMP:14738"/>
        <dbReference type="Rhea" id="RHEA-COMP:14740"/>
        <dbReference type="ChEBI" id="CHEBI:15378"/>
        <dbReference type="ChEBI" id="CHEBI:29985"/>
        <dbReference type="ChEBI" id="CHEBI:30616"/>
        <dbReference type="ChEBI" id="CHEBI:43474"/>
        <dbReference type="ChEBI" id="CHEBI:141005"/>
        <dbReference type="ChEBI" id="CHEBI:456216"/>
        <dbReference type="EC" id="6.3.2.17"/>
    </reaction>
</comment>
<dbReference type="Gene3D" id="3.40.1190.10">
    <property type="entry name" value="Mur-like, catalytic domain"/>
    <property type="match status" value="1"/>
</dbReference>
<keyword evidence="13" id="KW-0460">Magnesium</keyword>
<dbReference type="GO" id="GO:0008841">
    <property type="term" value="F:dihydrofolate synthase activity"/>
    <property type="evidence" value="ECO:0007669"/>
    <property type="project" value="UniProtKB-EC"/>
</dbReference>
<dbReference type="InterPro" id="IPR036565">
    <property type="entry name" value="Mur-like_cat_sf"/>
</dbReference>
<comment type="catalytic activity">
    <reaction evidence="20">
        <text>(6R)-5,10-methylenetetrahydrofolyl-(gamma-L-Glu)(n) + L-glutamate + ATP = (6R)-5,10-methylenetetrahydrofolyl-(gamma-L-Glu)(n+1) + ADP + phosphate + H(+)</text>
        <dbReference type="Rhea" id="RHEA:51912"/>
        <dbReference type="Rhea" id="RHEA-COMP:13257"/>
        <dbReference type="Rhea" id="RHEA-COMP:13258"/>
        <dbReference type="ChEBI" id="CHEBI:15378"/>
        <dbReference type="ChEBI" id="CHEBI:29985"/>
        <dbReference type="ChEBI" id="CHEBI:30616"/>
        <dbReference type="ChEBI" id="CHEBI:43474"/>
        <dbReference type="ChEBI" id="CHEBI:136572"/>
        <dbReference type="ChEBI" id="CHEBI:456216"/>
        <dbReference type="EC" id="6.3.2.17"/>
    </reaction>
</comment>
<dbReference type="Proteomes" id="UP000823598">
    <property type="component" value="Unassembled WGS sequence"/>
</dbReference>
<dbReference type="GO" id="GO:0005524">
    <property type="term" value="F:ATP binding"/>
    <property type="evidence" value="ECO:0007669"/>
    <property type="project" value="UniProtKB-KW"/>
</dbReference>
<dbReference type="NCBIfam" id="TIGR01499">
    <property type="entry name" value="folC"/>
    <property type="match status" value="1"/>
</dbReference>
<dbReference type="SUPFAM" id="SSF53244">
    <property type="entry name" value="MurD-like peptide ligases, peptide-binding domain"/>
    <property type="match status" value="1"/>
</dbReference>
<proteinExistence type="inferred from homology"/>
<comment type="function">
    <text evidence="2">Functions in two distinct reactions of the de novo folate biosynthetic pathway. Catalyzes the addition of a glutamate residue to dihydropteroate (7,8-dihydropteroate or H2Pte) to form dihydrofolate (7,8-dihydrofolate monoglutamate or H2Pte-Glu). Also catalyzes successive additions of L-glutamate to tetrahydrofolate or 10-formyltetrahydrofolate or 5,10-methylenetetrahydrofolate, leading to folylpolyglutamate derivatives.</text>
</comment>
<dbReference type="GO" id="GO:0005737">
    <property type="term" value="C:cytoplasm"/>
    <property type="evidence" value="ECO:0007669"/>
    <property type="project" value="TreeGrafter"/>
</dbReference>
<protein>
    <recommendedName>
        <fullName evidence="8">Dihydrofolate synthase/folylpolyglutamate synthase</fullName>
        <ecNumber evidence="6">6.3.2.12</ecNumber>
        <ecNumber evidence="7">6.3.2.17</ecNumber>
    </recommendedName>
    <alternativeName>
        <fullName evidence="17">Folylpoly-gamma-glutamate synthetase-dihydrofolate synthetase</fullName>
    </alternativeName>
    <alternativeName>
        <fullName evidence="15">Folylpolyglutamate synthetase</fullName>
    </alternativeName>
    <alternativeName>
        <fullName evidence="16">Tetrahydrofolylpolyglutamate synthase</fullName>
    </alternativeName>
</protein>
<evidence type="ECO:0000259" key="24">
    <source>
        <dbReference type="Pfam" id="PF08245"/>
    </source>
</evidence>
<evidence type="ECO:0000256" key="17">
    <source>
        <dbReference type="ARBA" id="ARBA00032510"/>
    </source>
</evidence>
<reference evidence="25" key="1">
    <citation type="submission" date="2020-10" db="EMBL/GenBank/DDBJ databases">
        <authorList>
            <person name="Gilroy R."/>
        </authorList>
    </citation>
    <scope>NUCLEOTIDE SEQUENCE</scope>
    <source>
        <strain evidence="25">6919</strain>
    </source>
</reference>
<comment type="caution">
    <text evidence="25">The sequence shown here is derived from an EMBL/GenBank/DDBJ whole genome shotgun (WGS) entry which is preliminary data.</text>
</comment>
<dbReference type="EMBL" id="JADIMC010000018">
    <property type="protein sequence ID" value="MBO8475604.1"/>
    <property type="molecule type" value="Genomic_DNA"/>
</dbReference>
<dbReference type="InterPro" id="IPR004101">
    <property type="entry name" value="Mur_ligase_C"/>
</dbReference>
<evidence type="ECO:0000256" key="9">
    <source>
        <dbReference type="ARBA" id="ARBA00022598"/>
    </source>
</evidence>
<dbReference type="PANTHER" id="PTHR11136:SF0">
    <property type="entry name" value="DIHYDROFOLATE SYNTHETASE-RELATED"/>
    <property type="match status" value="1"/>
</dbReference>
<evidence type="ECO:0000256" key="11">
    <source>
        <dbReference type="ARBA" id="ARBA00022741"/>
    </source>
</evidence>
<evidence type="ECO:0000256" key="6">
    <source>
        <dbReference type="ARBA" id="ARBA00013023"/>
    </source>
</evidence>
<evidence type="ECO:0000256" key="16">
    <source>
        <dbReference type="ARBA" id="ARBA00030592"/>
    </source>
</evidence>
<evidence type="ECO:0000256" key="14">
    <source>
        <dbReference type="ARBA" id="ARBA00022909"/>
    </source>
</evidence>
<keyword evidence="12 22" id="KW-0067">ATP-binding</keyword>
<evidence type="ECO:0000256" key="20">
    <source>
        <dbReference type="ARBA" id="ARBA00049035"/>
    </source>
</evidence>
<evidence type="ECO:0000259" key="23">
    <source>
        <dbReference type="Pfam" id="PF02875"/>
    </source>
</evidence>
<dbReference type="Pfam" id="PF02875">
    <property type="entry name" value="Mur_ligase_C"/>
    <property type="match status" value="1"/>
</dbReference>
<evidence type="ECO:0000256" key="13">
    <source>
        <dbReference type="ARBA" id="ARBA00022842"/>
    </source>
</evidence>
<comment type="catalytic activity">
    <reaction evidence="21">
        <text>7,8-dihydropteroate + L-glutamate + ATP = 7,8-dihydrofolate + ADP + phosphate + H(+)</text>
        <dbReference type="Rhea" id="RHEA:23584"/>
        <dbReference type="ChEBI" id="CHEBI:15378"/>
        <dbReference type="ChEBI" id="CHEBI:17839"/>
        <dbReference type="ChEBI" id="CHEBI:29985"/>
        <dbReference type="ChEBI" id="CHEBI:30616"/>
        <dbReference type="ChEBI" id="CHEBI:43474"/>
        <dbReference type="ChEBI" id="CHEBI:57451"/>
        <dbReference type="ChEBI" id="CHEBI:456216"/>
        <dbReference type="EC" id="6.3.2.12"/>
    </reaction>
</comment>
<keyword evidence="9 22" id="KW-0436">Ligase</keyword>
<dbReference type="PANTHER" id="PTHR11136">
    <property type="entry name" value="FOLYLPOLYGLUTAMATE SYNTHASE-RELATED"/>
    <property type="match status" value="1"/>
</dbReference>
<evidence type="ECO:0000256" key="2">
    <source>
        <dbReference type="ARBA" id="ARBA00002714"/>
    </source>
</evidence>
<keyword evidence="11 22" id="KW-0547">Nucleotide-binding</keyword>
<evidence type="ECO:0000256" key="12">
    <source>
        <dbReference type="ARBA" id="ARBA00022840"/>
    </source>
</evidence>
<dbReference type="InterPro" id="IPR013221">
    <property type="entry name" value="Mur_ligase_cen"/>
</dbReference>
<evidence type="ECO:0000256" key="7">
    <source>
        <dbReference type="ARBA" id="ARBA00013025"/>
    </source>
</evidence>
<comment type="cofactor">
    <cofactor evidence="1">
        <name>Mg(2+)</name>
        <dbReference type="ChEBI" id="CHEBI:18420"/>
    </cofactor>
</comment>
<evidence type="ECO:0000313" key="25">
    <source>
        <dbReference type="EMBL" id="MBO8475604.1"/>
    </source>
</evidence>
<evidence type="ECO:0000256" key="5">
    <source>
        <dbReference type="ARBA" id="ARBA00008276"/>
    </source>
</evidence>
<accession>A0A9D9IMF0</accession>
<dbReference type="PROSITE" id="PS01012">
    <property type="entry name" value="FOLYLPOLYGLU_SYNT_2"/>
    <property type="match status" value="1"/>
</dbReference>
<dbReference type="InterPro" id="IPR001645">
    <property type="entry name" value="Folylpolyglutamate_synth"/>
</dbReference>
<evidence type="ECO:0000256" key="1">
    <source>
        <dbReference type="ARBA" id="ARBA00001946"/>
    </source>
</evidence>
<dbReference type="PIRSF" id="PIRSF001563">
    <property type="entry name" value="Folylpolyglu_synth"/>
    <property type="match status" value="1"/>
</dbReference>
<dbReference type="Pfam" id="PF08245">
    <property type="entry name" value="Mur_ligase_M"/>
    <property type="match status" value="1"/>
</dbReference>
<comment type="pathway">
    <text evidence="3">Cofactor biosynthesis; tetrahydrofolate biosynthesis; 7,8-dihydrofolate from 2-amino-4-hydroxy-6-hydroxymethyl-7,8-dihydropteridine diphosphate and 4-aminobenzoate: step 2/2.</text>
</comment>
<evidence type="ECO:0000313" key="26">
    <source>
        <dbReference type="Proteomes" id="UP000823598"/>
    </source>
</evidence>
<evidence type="ECO:0000256" key="10">
    <source>
        <dbReference type="ARBA" id="ARBA00022723"/>
    </source>
</evidence>
<comment type="pathway">
    <text evidence="4">Cofactor biosynthesis; tetrahydrofolylpolyglutamate biosynthesis.</text>
</comment>
<dbReference type="EC" id="6.3.2.12" evidence="6"/>
<reference evidence="25" key="2">
    <citation type="journal article" date="2021" name="PeerJ">
        <title>Extensive microbial diversity within the chicken gut microbiome revealed by metagenomics and culture.</title>
        <authorList>
            <person name="Gilroy R."/>
            <person name="Ravi A."/>
            <person name="Getino M."/>
            <person name="Pursley I."/>
            <person name="Horton D.L."/>
            <person name="Alikhan N.F."/>
            <person name="Baker D."/>
            <person name="Gharbi K."/>
            <person name="Hall N."/>
            <person name="Watson M."/>
            <person name="Adriaenssens E.M."/>
            <person name="Foster-Nyarko E."/>
            <person name="Jarju S."/>
            <person name="Secka A."/>
            <person name="Antonio M."/>
            <person name="Oren A."/>
            <person name="Chaudhuri R.R."/>
            <person name="La Ragione R."/>
            <person name="Hildebrand F."/>
            <person name="Pallen M.J."/>
        </authorList>
    </citation>
    <scope>NUCLEOTIDE SEQUENCE</scope>
    <source>
        <strain evidence="25">6919</strain>
    </source>
</reference>
<sequence length="432" mass="47013">MTYEETIDFLFNKTLVFQHVGTPAYKPGLETTAAINAVFGNPDRSFKSIHIAGTNGKGSTAHLIAAILQNSGYKVGLYTSPHLLDFRERIRVDGKMIEREYVADFVGRFLSSGYNGRQASFFELTTIMAFDYFRHCGVDYAVLETGLGGRLDSTNIVSPILSVITNISLDHTQFLGDTLAKIAAEKAGIIKSGTPVVIGETTAETKPVFAAKSAAENAPIRFAEEHNEIISSDLTDGKLRLTTKNFGIIDGELTGDCQIKNANTVLNAVTMLKSLGVEITDNAVAESFAHVCEQTGLMGRWMKIAEKPLTVCDTGHNTGGMAYITGQLRRSHCRKLRIVIGFVSDKDIDHILDMMPSDAVYYFTQPSIPRALPKEQLSQKAAAKGLHGAAYPTVEEAYRAALHDSAPDDMLYVGGSTFIVADLLATLPQYNI</sequence>
<evidence type="ECO:0000256" key="19">
    <source>
        <dbReference type="ARBA" id="ARBA00047808"/>
    </source>
</evidence>
<comment type="similarity">
    <text evidence="5 22">Belongs to the folylpolyglutamate synthase family.</text>
</comment>
<name>A0A9D9IMF0_9BACT</name>
<gene>
    <name evidence="25" type="ORF">IAB88_01265</name>
</gene>
<feature type="domain" description="Mur ligase central" evidence="24">
    <location>
        <begin position="51"/>
        <end position="266"/>
    </location>
</feature>
<evidence type="ECO:0000256" key="8">
    <source>
        <dbReference type="ARBA" id="ARBA00019357"/>
    </source>
</evidence>
<keyword evidence="14" id="KW-0289">Folate biosynthesis</keyword>
<evidence type="ECO:0000256" key="15">
    <source>
        <dbReference type="ARBA" id="ARBA00030048"/>
    </source>
</evidence>
<dbReference type="SUPFAM" id="SSF53623">
    <property type="entry name" value="MurD-like peptide ligases, catalytic domain"/>
    <property type="match status" value="1"/>
</dbReference>
<comment type="catalytic activity">
    <reaction evidence="19">
        <text>10-formyltetrahydrofolyl-(gamma-L-Glu)(n) + L-glutamate + ATP = 10-formyltetrahydrofolyl-(gamma-L-Glu)(n+1) + ADP + phosphate + H(+)</text>
        <dbReference type="Rhea" id="RHEA:51904"/>
        <dbReference type="Rhea" id="RHEA-COMP:13088"/>
        <dbReference type="Rhea" id="RHEA-COMP:14300"/>
        <dbReference type="ChEBI" id="CHEBI:15378"/>
        <dbReference type="ChEBI" id="CHEBI:29985"/>
        <dbReference type="ChEBI" id="CHEBI:30616"/>
        <dbReference type="ChEBI" id="CHEBI:43474"/>
        <dbReference type="ChEBI" id="CHEBI:134413"/>
        <dbReference type="ChEBI" id="CHEBI:456216"/>
        <dbReference type="EC" id="6.3.2.17"/>
    </reaction>
</comment>
<keyword evidence="10" id="KW-0479">Metal-binding</keyword>
<dbReference type="EC" id="6.3.2.17" evidence="7"/>
<dbReference type="GO" id="GO:0004326">
    <property type="term" value="F:tetrahydrofolylpolyglutamate synthase activity"/>
    <property type="evidence" value="ECO:0007669"/>
    <property type="project" value="UniProtKB-EC"/>
</dbReference>
<dbReference type="InterPro" id="IPR036615">
    <property type="entry name" value="Mur_ligase_C_dom_sf"/>
</dbReference>
<evidence type="ECO:0000256" key="3">
    <source>
        <dbReference type="ARBA" id="ARBA00004799"/>
    </source>
</evidence>
<dbReference type="Gene3D" id="3.90.190.20">
    <property type="entry name" value="Mur ligase, C-terminal domain"/>
    <property type="match status" value="1"/>
</dbReference>
<dbReference type="GO" id="GO:0046872">
    <property type="term" value="F:metal ion binding"/>
    <property type="evidence" value="ECO:0007669"/>
    <property type="project" value="UniProtKB-KW"/>
</dbReference>
<organism evidence="25 26">
    <name type="scientific">Candidatus Limisoma faecipullorum</name>
    <dbReference type="NCBI Taxonomy" id="2840854"/>
    <lineage>
        <taxon>Bacteria</taxon>
        <taxon>Pseudomonadati</taxon>
        <taxon>Bacteroidota</taxon>
        <taxon>Bacteroidia</taxon>
        <taxon>Bacteroidales</taxon>
        <taxon>Candidatus Limisoma</taxon>
    </lineage>
</organism>
<dbReference type="InterPro" id="IPR018109">
    <property type="entry name" value="Folylpolyglutamate_synth_CS"/>
</dbReference>
<evidence type="ECO:0000256" key="18">
    <source>
        <dbReference type="ARBA" id="ARBA00047493"/>
    </source>
</evidence>
<evidence type="ECO:0000256" key="21">
    <source>
        <dbReference type="ARBA" id="ARBA00049161"/>
    </source>
</evidence>
<evidence type="ECO:0000256" key="4">
    <source>
        <dbReference type="ARBA" id="ARBA00005150"/>
    </source>
</evidence>
<evidence type="ECO:0000256" key="22">
    <source>
        <dbReference type="PIRNR" id="PIRNR001563"/>
    </source>
</evidence>
<dbReference type="AlphaFoldDB" id="A0A9D9IMF0"/>
<dbReference type="GO" id="GO:0046656">
    <property type="term" value="P:folic acid biosynthetic process"/>
    <property type="evidence" value="ECO:0007669"/>
    <property type="project" value="UniProtKB-KW"/>
</dbReference>
<dbReference type="FunFam" id="3.40.1190.10:FF:000011">
    <property type="entry name" value="Folylpolyglutamate synthase/dihydrofolate synthase"/>
    <property type="match status" value="1"/>
</dbReference>